<gene>
    <name evidence="2" type="ORF">G7K_4879-t1</name>
</gene>
<organism evidence="2 3">
    <name type="scientific">Saitoella complicata (strain BCRC 22490 / CBS 7301 / JCM 7358 / NBRC 10748 / NRRL Y-17804)</name>
    <dbReference type="NCBI Taxonomy" id="698492"/>
    <lineage>
        <taxon>Eukaryota</taxon>
        <taxon>Fungi</taxon>
        <taxon>Dikarya</taxon>
        <taxon>Ascomycota</taxon>
        <taxon>Taphrinomycotina</taxon>
        <taxon>Taphrinomycotina incertae sedis</taxon>
        <taxon>Saitoella</taxon>
    </lineage>
</organism>
<reference evidence="2 3" key="1">
    <citation type="journal article" date="2011" name="J. Gen. Appl. Microbiol.">
        <title>Draft genome sequencing of the enigmatic yeast Saitoella complicata.</title>
        <authorList>
            <person name="Nishida H."/>
            <person name="Hamamoto M."/>
            <person name="Sugiyama J."/>
        </authorList>
    </citation>
    <scope>NUCLEOTIDE SEQUENCE [LARGE SCALE GENOMIC DNA]</scope>
    <source>
        <strain evidence="2 3">NRRL Y-17804</strain>
    </source>
</reference>
<keyword evidence="1" id="KW-0472">Membrane</keyword>
<proteinExistence type="predicted"/>
<name>A0A0E9NLT1_SAICN</name>
<evidence type="ECO:0000313" key="2">
    <source>
        <dbReference type="EMBL" id="GAO50758.1"/>
    </source>
</evidence>
<dbReference type="EMBL" id="BACD03000036">
    <property type="protein sequence ID" value="GAO50758.1"/>
    <property type="molecule type" value="Genomic_DNA"/>
</dbReference>
<dbReference type="AlphaFoldDB" id="A0A0E9NLT1"/>
<reference evidence="2 3" key="2">
    <citation type="journal article" date="2014" name="J. Gen. Appl. Microbiol.">
        <title>The early diverging ascomycetous budding yeast Saitoella complicata has three histone deacetylases belonging to the Clr6, Hos2, and Rpd3 lineages.</title>
        <authorList>
            <person name="Nishida H."/>
            <person name="Matsumoto T."/>
            <person name="Kondo S."/>
            <person name="Hamamoto M."/>
            <person name="Yoshikawa H."/>
        </authorList>
    </citation>
    <scope>NUCLEOTIDE SEQUENCE [LARGE SCALE GENOMIC DNA]</scope>
    <source>
        <strain evidence="2 3">NRRL Y-17804</strain>
    </source>
</reference>
<accession>A0A0E9NLT1</accession>
<evidence type="ECO:0000313" key="3">
    <source>
        <dbReference type="Proteomes" id="UP000033140"/>
    </source>
</evidence>
<keyword evidence="1" id="KW-0812">Transmembrane</keyword>
<protein>
    <submittedName>
        <fullName evidence="2">Uncharacterized protein</fullName>
    </submittedName>
</protein>
<comment type="caution">
    <text evidence="2">The sequence shown here is derived from an EMBL/GenBank/DDBJ whole genome shotgun (WGS) entry which is preliminary data.</text>
</comment>
<keyword evidence="3" id="KW-1185">Reference proteome</keyword>
<dbReference type="Proteomes" id="UP000033140">
    <property type="component" value="Unassembled WGS sequence"/>
</dbReference>
<evidence type="ECO:0000256" key="1">
    <source>
        <dbReference type="SAM" id="Phobius"/>
    </source>
</evidence>
<sequence length="293" mass="33082">MDAATAKRFDSFHRQVLRWALGLHCSTNNEALYFDSGEIAFSARLVHLTARFYDYARGVSPDRLVHTALMASAVMANCRKPGAGKTWYARLSAACEKIGIALDLSAPPLTGSTNPSRISFARLQQCSHFTSLPLLPSSHTKCLRRQPYLSQSFKVARCIGRLRHSAHKIMNESGRINGSPAEHRFCPHRSADGVAVVETEEHALIGCPRFRNERHAMFDRVRGCLNGGQIVWLGFMMTGVALRLLLRDYWLRVKGIKWQLHSVHLRLQTLRQYHTLVSSQFLDIVITQRNSQT</sequence>
<feature type="transmembrane region" description="Helical" evidence="1">
    <location>
        <begin position="230"/>
        <end position="246"/>
    </location>
</feature>
<keyword evidence="1" id="KW-1133">Transmembrane helix</keyword>
<reference evidence="2 3" key="3">
    <citation type="journal article" date="2015" name="Genome Announc.">
        <title>Draft Genome Sequence of the Archiascomycetous Yeast Saitoella complicata.</title>
        <authorList>
            <person name="Yamauchi K."/>
            <person name="Kondo S."/>
            <person name="Hamamoto M."/>
            <person name="Takahashi Y."/>
            <person name="Ogura Y."/>
            <person name="Hayashi T."/>
            <person name="Nishida H."/>
        </authorList>
    </citation>
    <scope>NUCLEOTIDE SEQUENCE [LARGE SCALE GENOMIC DNA]</scope>
    <source>
        <strain evidence="2 3">NRRL Y-17804</strain>
    </source>
</reference>